<accession>A0A0F9NEY8</accession>
<reference evidence="1" key="1">
    <citation type="journal article" date="2015" name="Nature">
        <title>Complex archaea that bridge the gap between prokaryotes and eukaryotes.</title>
        <authorList>
            <person name="Spang A."/>
            <person name="Saw J.H."/>
            <person name="Jorgensen S.L."/>
            <person name="Zaremba-Niedzwiedzka K."/>
            <person name="Martijn J."/>
            <person name="Lind A.E."/>
            <person name="van Eijk R."/>
            <person name="Schleper C."/>
            <person name="Guy L."/>
            <person name="Ettema T.J."/>
        </authorList>
    </citation>
    <scope>NUCLEOTIDE SEQUENCE</scope>
</reference>
<evidence type="ECO:0000313" key="1">
    <source>
        <dbReference type="EMBL" id="KKN18125.1"/>
    </source>
</evidence>
<sequence>MQQHSGKVSSGDFAIHMRELLQDPSKRSIPIHFPYSYNHPFWNNFRLIFSLDSFSQRELSSVIPTLSYSYSGIFTSDPNHRTGLIPRVEHKDLIASLFSADVLFSQMKNRLAQNYDLLHGYFSEYLQSSSKDKFTIRYLKELYHGFGKTQSNIGNDQDHGYLKDIYINDPKIKAELKGTKQTFWLRDSTGKVNEAELKRMIVNILYYTNQYESIAEIIEGTGNTGKSALILNPYKFLTPNYFSSTYALVKKPHQLSAAASQLYTTQYSSMFSYSLFYNALSDSGMLAGYLLQGGNNLRMRDLYDNYFQMNLIVDLGYMSLGL</sequence>
<organism evidence="1">
    <name type="scientific">marine sediment metagenome</name>
    <dbReference type="NCBI Taxonomy" id="412755"/>
    <lineage>
        <taxon>unclassified sequences</taxon>
        <taxon>metagenomes</taxon>
        <taxon>ecological metagenomes</taxon>
    </lineage>
</organism>
<gene>
    <name evidence="1" type="ORF">LCGC14_0958930</name>
</gene>
<name>A0A0F9NEY8_9ZZZZ</name>
<dbReference type="EMBL" id="LAZR01003457">
    <property type="protein sequence ID" value="KKN18125.1"/>
    <property type="molecule type" value="Genomic_DNA"/>
</dbReference>
<dbReference type="AlphaFoldDB" id="A0A0F9NEY8"/>
<proteinExistence type="predicted"/>
<protein>
    <submittedName>
        <fullName evidence="1">Uncharacterized protein</fullName>
    </submittedName>
</protein>
<comment type="caution">
    <text evidence="1">The sequence shown here is derived from an EMBL/GenBank/DDBJ whole genome shotgun (WGS) entry which is preliminary data.</text>
</comment>